<evidence type="ECO:0000259" key="2">
    <source>
        <dbReference type="Pfam" id="PF20150"/>
    </source>
</evidence>
<dbReference type="InterPro" id="IPR045518">
    <property type="entry name" value="2EXR"/>
</dbReference>
<feature type="compositionally biased region" description="Acidic residues" evidence="1">
    <location>
        <begin position="533"/>
        <end position="554"/>
    </location>
</feature>
<sequence length="636" mass="71080">MGKSDIIQSSDKAAAVAMGDSSDRDDDHTASEEERPDSSSAESGESDSEEGSIGAGALLDLEASESGGEDEQESDDDDDDHDDGQMSAWSHKNHHTFFPQFCRLPIELRQRVWEFFDLDLRAPARVFDVHVVGDCLWPSGTLEQQTEPARTLLEVHRESRQMGLKFYPDTLPILNRKGFMRYHKDRDIIFLGWMTDSMDWESSRWENIAGDLKHVKNLAFEVKPDIHLIDIFGDLPFHHFASLQKVYPCWDAFDLHARNLKWCVSDMVHVFHVETEEQEPGLGEDMEAVYCWPNLEKHPEYAEKEIPKDIRLSRSTNGAGEKGVELWPMVLFSSYDGARRYHRLRAKALTDPDAAWDSESSSESGDESSEEDEYESEGIDDATIDESDEDEAGLDDLVVRDSSDDEDEGGSAFNGFSPQRDVVAFSGVVDLTGDFSSLEPEPPKHDVPDDSDSDEESDPDEEPTRKIKRPRRQVVSSDSEDEPADEPREKPAGKQTRQPNRRPGRVVLSDSDDSDDDDDDNGANTKSKGSGIEESDAAADDDSAEDSDEEEEQEDIKPMSLAERLRLFRSDNPVPQDGLDSGSEDAGGSESFYQDAEDDDGLVEGEAYGDDEDVSGNELVMDMAEEESDGGNEDEW</sequence>
<feature type="compositionally biased region" description="Polar residues" evidence="1">
    <location>
        <begin position="1"/>
        <end position="11"/>
    </location>
</feature>
<gene>
    <name evidence="3" type="ORF">SLS62_000396</name>
</gene>
<protein>
    <recommendedName>
        <fullName evidence="2">2EXR domain-containing protein</fullName>
    </recommendedName>
</protein>
<feature type="compositionally biased region" description="Acidic residues" evidence="1">
    <location>
        <begin position="67"/>
        <end position="82"/>
    </location>
</feature>
<comment type="caution">
    <text evidence="3">The sequence shown here is derived from an EMBL/GenBank/DDBJ whole genome shotgun (WGS) entry which is preliminary data.</text>
</comment>
<dbReference type="Pfam" id="PF20150">
    <property type="entry name" value="2EXR"/>
    <property type="match status" value="1"/>
</dbReference>
<dbReference type="AlphaFoldDB" id="A0AAN9YWU8"/>
<proteinExistence type="predicted"/>
<feature type="compositionally biased region" description="Acidic residues" evidence="1">
    <location>
        <begin position="595"/>
        <end position="615"/>
    </location>
</feature>
<organism evidence="3 4">
    <name type="scientific">Diatrype stigma</name>
    <dbReference type="NCBI Taxonomy" id="117547"/>
    <lineage>
        <taxon>Eukaryota</taxon>
        <taxon>Fungi</taxon>
        <taxon>Dikarya</taxon>
        <taxon>Ascomycota</taxon>
        <taxon>Pezizomycotina</taxon>
        <taxon>Sordariomycetes</taxon>
        <taxon>Xylariomycetidae</taxon>
        <taxon>Xylariales</taxon>
        <taxon>Diatrypaceae</taxon>
        <taxon>Diatrype</taxon>
    </lineage>
</organism>
<dbReference type="EMBL" id="JAKJXP020000002">
    <property type="protein sequence ID" value="KAK7757384.1"/>
    <property type="molecule type" value="Genomic_DNA"/>
</dbReference>
<feature type="compositionally biased region" description="Acidic residues" evidence="1">
    <location>
        <begin position="449"/>
        <end position="461"/>
    </location>
</feature>
<evidence type="ECO:0000313" key="4">
    <source>
        <dbReference type="Proteomes" id="UP001320420"/>
    </source>
</evidence>
<name>A0AAN9YWU8_9PEZI</name>
<feature type="compositionally biased region" description="Acidic residues" evidence="1">
    <location>
        <begin position="510"/>
        <end position="521"/>
    </location>
</feature>
<reference evidence="3 4" key="1">
    <citation type="submission" date="2024-02" db="EMBL/GenBank/DDBJ databases">
        <title>De novo assembly and annotation of 12 fungi associated with fruit tree decline syndrome in Ontario, Canada.</title>
        <authorList>
            <person name="Sulman M."/>
            <person name="Ellouze W."/>
            <person name="Ilyukhin E."/>
        </authorList>
    </citation>
    <scope>NUCLEOTIDE SEQUENCE [LARGE SCALE GENOMIC DNA]</scope>
    <source>
        <strain evidence="3 4">M11/M66-122</strain>
    </source>
</reference>
<feature type="region of interest" description="Disordered" evidence="1">
    <location>
        <begin position="1"/>
        <end position="88"/>
    </location>
</feature>
<evidence type="ECO:0000256" key="1">
    <source>
        <dbReference type="SAM" id="MobiDB-lite"/>
    </source>
</evidence>
<feature type="compositionally biased region" description="Low complexity" evidence="1">
    <location>
        <begin position="577"/>
        <end position="591"/>
    </location>
</feature>
<dbReference type="Proteomes" id="UP001320420">
    <property type="component" value="Unassembled WGS sequence"/>
</dbReference>
<feature type="domain" description="2EXR" evidence="2">
    <location>
        <begin position="98"/>
        <end position="189"/>
    </location>
</feature>
<accession>A0AAN9YWU8</accession>
<feature type="region of interest" description="Disordered" evidence="1">
    <location>
        <begin position="351"/>
        <end position="421"/>
    </location>
</feature>
<keyword evidence="4" id="KW-1185">Reference proteome</keyword>
<evidence type="ECO:0000313" key="3">
    <source>
        <dbReference type="EMBL" id="KAK7757384.1"/>
    </source>
</evidence>
<feature type="region of interest" description="Disordered" evidence="1">
    <location>
        <begin position="433"/>
        <end position="636"/>
    </location>
</feature>
<feature type="compositionally biased region" description="Acidic residues" evidence="1">
    <location>
        <begin position="623"/>
        <end position="636"/>
    </location>
</feature>
<feature type="compositionally biased region" description="Basic and acidic residues" evidence="1">
    <location>
        <begin position="21"/>
        <end position="37"/>
    </location>
</feature>
<feature type="compositionally biased region" description="Acidic residues" evidence="1">
    <location>
        <begin position="364"/>
        <end position="394"/>
    </location>
</feature>